<name>A0A7X3K4P3_9HYPH</name>
<keyword evidence="2" id="KW-1185">Reference proteome</keyword>
<reference evidence="1 2" key="1">
    <citation type="submission" date="2019-12" db="EMBL/GenBank/DDBJ databases">
        <title>Devosia maris sp. nov., isolated from the deep seawater.</title>
        <authorList>
            <person name="Liu Y."/>
        </authorList>
    </citation>
    <scope>NUCLEOTIDE SEQUENCE [LARGE SCALE GENOMIC DNA]</scope>
    <source>
        <strain evidence="1 2">L53-10-65</strain>
    </source>
</reference>
<evidence type="ECO:0000313" key="1">
    <source>
        <dbReference type="EMBL" id="MVT00149.1"/>
    </source>
</evidence>
<proteinExistence type="predicted"/>
<protein>
    <submittedName>
        <fullName evidence="1">Transposase</fullName>
    </submittedName>
</protein>
<gene>
    <name evidence="1" type="ORF">GO014_14050</name>
</gene>
<dbReference type="EMBL" id="WQRF01000004">
    <property type="protein sequence ID" value="MVT00149.1"/>
    <property type="molecule type" value="Genomic_DNA"/>
</dbReference>
<dbReference type="Proteomes" id="UP000438106">
    <property type="component" value="Unassembled WGS sequence"/>
</dbReference>
<organism evidence="1 2">
    <name type="scientific">Devosia marina</name>
    <dbReference type="NCBI Taxonomy" id="2683198"/>
    <lineage>
        <taxon>Bacteria</taxon>
        <taxon>Pseudomonadati</taxon>
        <taxon>Pseudomonadota</taxon>
        <taxon>Alphaproteobacteria</taxon>
        <taxon>Hyphomicrobiales</taxon>
        <taxon>Devosiaceae</taxon>
        <taxon>Devosia</taxon>
    </lineage>
</organism>
<evidence type="ECO:0000313" key="2">
    <source>
        <dbReference type="Proteomes" id="UP000438106"/>
    </source>
</evidence>
<sequence>MWFSVSEKEAVMGDLFLLSERQMAQISPFFPLSHVVPRVDDRRVVSGIVYVIRNGLQ</sequence>
<dbReference type="AlphaFoldDB" id="A0A7X3K4P3"/>
<accession>A0A7X3K4P3</accession>
<comment type="caution">
    <text evidence="1">The sequence shown here is derived from an EMBL/GenBank/DDBJ whole genome shotgun (WGS) entry which is preliminary data.</text>
</comment>